<dbReference type="SMART" id="SM00086">
    <property type="entry name" value="PAC"/>
    <property type="match status" value="1"/>
</dbReference>
<feature type="domain" description="PAC" evidence="3">
    <location>
        <begin position="196"/>
        <end position="248"/>
    </location>
</feature>
<dbReference type="CDD" id="cd00130">
    <property type="entry name" value="PAS"/>
    <property type="match status" value="1"/>
</dbReference>
<dbReference type="InterPro" id="IPR043128">
    <property type="entry name" value="Rev_trsase/Diguanyl_cyclase"/>
</dbReference>
<dbReference type="SUPFAM" id="SSF55073">
    <property type="entry name" value="Nucleotide cyclase"/>
    <property type="match status" value="1"/>
</dbReference>
<evidence type="ECO:0000259" key="3">
    <source>
        <dbReference type="PROSITE" id="PS50113"/>
    </source>
</evidence>
<dbReference type="InterPro" id="IPR000160">
    <property type="entry name" value="GGDEF_dom"/>
</dbReference>
<organism evidence="5 6">
    <name type="scientific">Gemmatimonas phototrophica</name>
    <dbReference type="NCBI Taxonomy" id="1379270"/>
    <lineage>
        <taxon>Bacteria</taxon>
        <taxon>Pseudomonadati</taxon>
        <taxon>Gemmatimonadota</taxon>
        <taxon>Gemmatimonadia</taxon>
        <taxon>Gemmatimonadales</taxon>
        <taxon>Gemmatimonadaceae</taxon>
        <taxon>Gemmatimonas</taxon>
    </lineage>
</organism>
<protein>
    <recommendedName>
        <fullName evidence="1">diguanylate cyclase</fullName>
        <ecNumber evidence="1">2.7.7.65</ecNumber>
    </recommendedName>
</protein>
<dbReference type="KEGG" id="gph:GEMMAAP_07280"/>
<dbReference type="CDD" id="cd01949">
    <property type="entry name" value="GGDEF"/>
    <property type="match status" value="1"/>
</dbReference>
<reference evidence="5 6" key="2">
    <citation type="journal article" date="2016" name="Environ. Microbiol. Rep.">
        <title>Metagenomic evidence for the presence of phototrophic Gemmatimonadetes bacteria in diverse environments.</title>
        <authorList>
            <person name="Zeng Y."/>
            <person name="Baumbach J."/>
            <person name="Barbosa E.G."/>
            <person name="Azevedo V."/>
            <person name="Zhang C."/>
            <person name="Koblizek M."/>
        </authorList>
    </citation>
    <scope>NUCLEOTIDE SEQUENCE [LARGE SCALE GENOMIC DNA]</scope>
    <source>
        <strain evidence="5 6">AP64</strain>
    </source>
</reference>
<dbReference type="InterPro" id="IPR050469">
    <property type="entry name" value="Diguanylate_Cyclase"/>
</dbReference>
<evidence type="ECO:0000256" key="2">
    <source>
        <dbReference type="ARBA" id="ARBA00034247"/>
    </source>
</evidence>
<dbReference type="NCBIfam" id="TIGR00229">
    <property type="entry name" value="sensory_box"/>
    <property type="match status" value="1"/>
</dbReference>
<dbReference type="PROSITE" id="PS50887">
    <property type="entry name" value="GGDEF"/>
    <property type="match status" value="1"/>
</dbReference>
<evidence type="ECO:0000259" key="4">
    <source>
        <dbReference type="PROSITE" id="PS50887"/>
    </source>
</evidence>
<proteinExistence type="predicted"/>
<dbReference type="Pfam" id="PF08448">
    <property type="entry name" value="PAS_4"/>
    <property type="match status" value="1"/>
</dbReference>
<dbReference type="Gene3D" id="3.30.450.20">
    <property type="entry name" value="PAS domain"/>
    <property type="match status" value="1"/>
</dbReference>
<dbReference type="PANTHER" id="PTHR45138">
    <property type="entry name" value="REGULATORY COMPONENTS OF SENSORY TRANSDUCTION SYSTEM"/>
    <property type="match status" value="1"/>
</dbReference>
<dbReference type="RefSeq" id="WP_026850452.1">
    <property type="nucleotide sequence ID" value="NZ_CP011454.1"/>
</dbReference>
<dbReference type="SUPFAM" id="SSF55785">
    <property type="entry name" value="PYP-like sensor domain (PAS domain)"/>
    <property type="match status" value="1"/>
</dbReference>
<dbReference type="PANTHER" id="PTHR45138:SF9">
    <property type="entry name" value="DIGUANYLATE CYCLASE DGCM-RELATED"/>
    <property type="match status" value="1"/>
</dbReference>
<dbReference type="InterPro" id="IPR035965">
    <property type="entry name" value="PAS-like_dom_sf"/>
</dbReference>
<dbReference type="OrthoDB" id="9813903at2"/>
<dbReference type="AlphaFoldDB" id="A0A143BI50"/>
<dbReference type="PROSITE" id="PS50113">
    <property type="entry name" value="PAC"/>
    <property type="match status" value="1"/>
</dbReference>
<name>A0A143BI50_9BACT</name>
<dbReference type="NCBIfam" id="TIGR00254">
    <property type="entry name" value="GGDEF"/>
    <property type="match status" value="1"/>
</dbReference>
<dbReference type="InterPro" id="IPR000014">
    <property type="entry name" value="PAS"/>
</dbReference>
<gene>
    <name evidence="5" type="ORF">GEMMAAP_07280</name>
</gene>
<dbReference type="SMART" id="SM00267">
    <property type="entry name" value="GGDEF"/>
    <property type="match status" value="1"/>
</dbReference>
<dbReference type="InterPro" id="IPR029787">
    <property type="entry name" value="Nucleotide_cyclase"/>
</dbReference>
<sequence length="415" mass="44618">MTPEALLDLFLLSPVGLVEVDESGAVEVANLAARRLLTPFTSTGSLEDLFNTLSAVAPDLPARVRGFDGPRGIIVDNLELLAPGQHSGVFLSLVKVANGRIVAVATDASSLASARGLVSRYEQRLNAVEGAVREYAIYTVDAQGVVDSWSTAAERVHQWNGTAIVGQSMTQLLPPDHGGATYLQDTLALAARNGWCEEEGYRQRQDGTTFWATTVVTALRDAAGEAVGFSVVSHDVSERRRLEERLRDDASSTTDYLTGVSARRAYFDVAQSEVARARRYGQPLTMLLVDPDHFRELVDQHGEPFANEWLRAIAWVCRQESRTTDVVGRIGGEAFGVLLPSTELSGGLVLAERIRERMARHVFSGDFSGVRGTLSVGVAEVSDSVTSVDGLLSAAGTAVARARQAGMNLVVGYDD</sequence>
<dbReference type="Proteomes" id="UP000076404">
    <property type="component" value="Chromosome"/>
</dbReference>
<dbReference type="STRING" id="1379270.GEMMAAP_07280"/>
<evidence type="ECO:0000256" key="1">
    <source>
        <dbReference type="ARBA" id="ARBA00012528"/>
    </source>
</evidence>
<evidence type="ECO:0000313" key="5">
    <source>
        <dbReference type="EMBL" id="AMW04699.1"/>
    </source>
</evidence>
<feature type="domain" description="GGDEF" evidence="4">
    <location>
        <begin position="282"/>
        <end position="415"/>
    </location>
</feature>
<accession>A0A143BI50</accession>
<dbReference type="EMBL" id="CP011454">
    <property type="protein sequence ID" value="AMW04699.1"/>
    <property type="molecule type" value="Genomic_DNA"/>
</dbReference>
<dbReference type="GO" id="GO:0052621">
    <property type="term" value="F:diguanylate cyclase activity"/>
    <property type="evidence" value="ECO:0007669"/>
    <property type="project" value="UniProtKB-EC"/>
</dbReference>
<comment type="catalytic activity">
    <reaction evidence="2">
        <text>2 GTP = 3',3'-c-di-GMP + 2 diphosphate</text>
        <dbReference type="Rhea" id="RHEA:24898"/>
        <dbReference type="ChEBI" id="CHEBI:33019"/>
        <dbReference type="ChEBI" id="CHEBI:37565"/>
        <dbReference type="ChEBI" id="CHEBI:58805"/>
        <dbReference type="EC" id="2.7.7.65"/>
    </reaction>
</comment>
<dbReference type="Pfam" id="PF00990">
    <property type="entry name" value="GGDEF"/>
    <property type="match status" value="1"/>
</dbReference>
<evidence type="ECO:0000313" key="6">
    <source>
        <dbReference type="Proteomes" id="UP000076404"/>
    </source>
</evidence>
<dbReference type="InterPro" id="IPR001610">
    <property type="entry name" value="PAC"/>
</dbReference>
<dbReference type="eggNOG" id="COG3706">
    <property type="taxonomic scope" value="Bacteria"/>
</dbReference>
<dbReference type="InterPro" id="IPR013656">
    <property type="entry name" value="PAS_4"/>
</dbReference>
<dbReference type="InterPro" id="IPR000700">
    <property type="entry name" value="PAS-assoc_C"/>
</dbReference>
<dbReference type="Gene3D" id="3.30.70.270">
    <property type="match status" value="1"/>
</dbReference>
<dbReference type="EC" id="2.7.7.65" evidence="1"/>
<reference evidence="5 6" key="1">
    <citation type="journal article" date="2014" name="Proc. Natl. Acad. Sci. U.S.A.">
        <title>Functional type 2 photosynthetic reaction centers found in the rare bacterial phylum Gemmatimonadetes.</title>
        <authorList>
            <person name="Zeng Y."/>
            <person name="Feng F."/>
            <person name="Medova H."/>
            <person name="Dean J."/>
            <person name="Koblizek M."/>
        </authorList>
    </citation>
    <scope>NUCLEOTIDE SEQUENCE [LARGE SCALE GENOMIC DNA]</scope>
    <source>
        <strain evidence="5 6">AP64</strain>
    </source>
</reference>
<keyword evidence="6" id="KW-1185">Reference proteome</keyword>